<reference evidence="4 5" key="1">
    <citation type="submission" date="2017-11" db="EMBL/GenBank/DDBJ databases">
        <title>Genomic Encyclopedia of Archaeal and Bacterial Type Strains, Phase II (KMG-II): From Individual Species to Whole Genera.</title>
        <authorList>
            <person name="Goeker M."/>
        </authorList>
    </citation>
    <scope>NUCLEOTIDE SEQUENCE [LARGE SCALE GENOMIC DNA]</scope>
    <source>
        <strain evidence="4 5">DSM 25625</strain>
    </source>
</reference>
<name>A0A2M9BBX2_9MICO</name>
<gene>
    <name evidence="4" type="ORF">CLV54_2795</name>
</gene>
<keyword evidence="1 4" id="KW-0808">Transferase</keyword>
<evidence type="ECO:0000313" key="5">
    <source>
        <dbReference type="Proteomes" id="UP000230161"/>
    </source>
</evidence>
<dbReference type="AlphaFoldDB" id="A0A2M9BBX2"/>
<dbReference type="InterPro" id="IPR000182">
    <property type="entry name" value="GNAT_dom"/>
</dbReference>
<feature type="domain" description="N-acetyltransferase" evidence="3">
    <location>
        <begin position="4"/>
        <end position="163"/>
    </location>
</feature>
<dbReference type="InterPro" id="IPR016181">
    <property type="entry name" value="Acyl_CoA_acyltransferase"/>
</dbReference>
<evidence type="ECO:0000313" key="4">
    <source>
        <dbReference type="EMBL" id="PJJ55451.1"/>
    </source>
</evidence>
<evidence type="ECO:0000256" key="2">
    <source>
        <dbReference type="ARBA" id="ARBA00023315"/>
    </source>
</evidence>
<sequence length="169" mass="18353">MIRVGIRPMTPADWPAVEHIYREGIATGHATFEAEPPDWDGFDSGKLPDLRLVATDTDGLVVGWAAASPVSSRPVYRGVVEHSIYIADAAREQGAGAALLEAFIAAADTAGIWTIQSSIFPENTASLRLHDRHGFRTVGTRERIALMGYGPLAGTWRDTVLIERRRSGD</sequence>
<dbReference type="PROSITE" id="PS51186">
    <property type="entry name" value="GNAT"/>
    <property type="match status" value="1"/>
</dbReference>
<evidence type="ECO:0000256" key="1">
    <source>
        <dbReference type="ARBA" id="ARBA00022679"/>
    </source>
</evidence>
<proteinExistence type="predicted"/>
<dbReference type="SUPFAM" id="SSF55729">
    <property type="entry name" value="Acyl-CoA N-acyltransferases (Nat)"/>
    <property type="match status" value="1"/>
</dbReference>
<evidence type="ECO:0000259" key="3">
    <source>
        <dbReference type="PROSITE" id="PS51186"/>
    </source>
</evidence>
<comment type="caution">
    <text evidence="4">The sequence shown here is derived from an EMBL/GenBank/DDBJ whole genome shotgun (WGS) entry which is preliminary data.</text>
</comment>
<accession>A0A2M9BBX2</accession>
<dbReference type="CDD" id="cd04301">
    <property type="entry name" value="NAT_SF"/>
    <property type="match status" value="1"/>
</dbReference>
<dbReference type="PANTHER" id="PTHR43072">
    <property type="entry name" value="N-ACETYLTRANSFERASE"/>
    <property type="match status" value="1"/>
</dbReference>
<protein>
    <submittedName>
        <fullName evidence="4">Phosphinothricin acetyltransferase</fullName>
    </submittedName>
</protein>
<keyword evidence="2" id="KW-0012">Acyltransferase</keyword>
<dbReference type="Gene3D" id="3.40.630.30">
    <property type="match status" value="1"/>
</dbReference>
<dbReference type="Proteomes" id="UP000230161">
    <property type="component" value="Unassembled WGS sequence"/>
</dbReference>
<keyword evidence="5" id="KW-1185">Reference proteome</keyword>
<dbReference type="EMBL" id="PGFB01000005">
    <property type="protein sequence ID" value="PJJ55451.1"/>
    <property type="molecule type" value="Genomic_DNA"/>
</dbReference>
<dbReference type="PANTHER" id="PTHR43072:SF23">
    <property type="entry name" value="UPF0039 PROTEIN C11D3.02C"/>
    <property type="match status" value="1"/>
</dbReference>
<dbReference type="GO" id="GO:0016747">
    <property type="term" value="F:acyltransferase activity, transferring groups other than amino-acyl groups"/>
    <property type="evidence" value="ECO:0007669"/>
    <property type="project" value="InterPro"/>
</dbReference>
<organism evidence="4 5">
    <name type="scientific">Compostimonas suwonensis</name>
    <dbReference type="NCBI Taxonomy" id="1048394"/>
    <lineage>
        <taxon>Bacteria</taxon>
        <taxon>Bacillati</taxon>
        <taxon>Actinomycetota</taxon>
        <taxon>Actinomycetes</taxon>
        <taxon>Micrococcales</taxon>
        <taxon>Microbacteriaceae</taxon>
        <taxon>Compostimonas</taxon>
    </lineage>
</organism>
<dbReference type="Pfam" id="PF00583">
    <property type="entry name" value="Acetyltransf_1"/>
    <property type="match status" value="1"/>
</dbReference>
<dbReference type="RefSeq" id="WP_100345587.1">
    <property type="nucleotide sequence ID" value="NZ_PGFB01000005.1"/>
</dbReference>
<dbReference type="OrthoDB" id="3173333at2"/>